<sequence length="100" mass="11750">MKFFMGRKRKDSGRTMMDAIHETKKASSSMTYPRGTCFSFDLDIIQNTILTDEAKRDAIKDFNGKWRQGKYEVKKKNFSPYEDDEEMLKELSQDLVPPEQ</sequence>
<keyword evidence="2" id="KW-1185">Reference proteome</keyword>
<comment type="caution">
    <text evidence="1">The sequence shown here is derived from an EMBL/GenBank/DDBJ whole genome shotgun (WGS) entry which is preliminary data.</text>
</comment>
<dbReference type="Proteomes" id="UP000826271">
    <property type="component" value="Unassembled WGS sequence"/>
</dbReference>
<evidence type="ECO:0000313" key="1">
    <source>
        <dbReference type="EMBL" id="KAG8386915.1"/>
    </source>
</evidence>
<dbReference type="EMBL" id="WHWC01000003">
    <property type="protein sequence ID" value="KAG8386915.1"/>
    <property type="molecule type" value="Genomic_DNA"/>
</dbReference>
<protein>
    <submittedName>
        <fullName evidence="1">Uncharacterized protein</fullName>
    </submittedName>
</protein>
<reference evidence="1" key="1">
    <citation type="submission" date="2019-10" db="EMBL/GenBank/DDBJ databases">
        <authorList>
            <person name="Zhang R."/>
            <person name="Pan Y."/>
            <person name="Wang J."/>
            <person name="Ma R."/>
            <person name="Yu S."/>
        </authorList>
    </citation>
    <scope>NUCLEOTIDE SEQUENCE</scope>
    <source>
        <strain evidence="1">LA-IB0</strain>
        <tissue evidence="1">Leaf</tissue>
    </source>
</reference>
<proteinExistence type="predicted"/>
<accession>A0AAV6XZL2</accession>
<name>A0AAV6XZL2_9LAMI</name>
<organism evidence="1 2">
    <name type="scientific">Buddleja alternifolia</name>
    <dbReference type="NCBI Taxonomy" id="168488"/>
    <lineage>
        <taxon>Eukaryota</taxon>
        <taxon>Viridiplantae</taxon>
        <taxon>Streptophyta</taxon>
        <taxon>Embryophyta</taxon>
        <taxon>Tracheophyta</taxon>
        <taxon>Spermatophyta</taxon>
        <taxon>Magnoliopsida</taxon>
        <taxon>eudicotyledons</taxon>
        <taxon>Gunneridae</taxon>
        <taxon>Pentapetalae</taxon>
        <taxon>asterids</taxon>
        <taxon>lamiids</taxon>
        <taxon>Lamiales</taxon>
        <taxon>Scrophulariaceae</taxon>
        <taxon>Buddlejeae</taxon>
        <taxon>Buddleja</taxon>
    </lineage>
</organism>
<evidence type="ECO:0000313" key="2">
    <source>
        <dbReference type="Proteomes" id="UP000826271"/>
    </source>
</evidence>
<gene>
    <name evidence="1" type="ORF">BUALT_Bualt03G0198500</name>
</gene>
<dbReference type="AlphaFoldDB" id="A0AAV6XZL2"/>